<dbReference type="EMBL" id="BSEL01000007">
    <property type="protein sequence ID" value="GLJ69853.1"/>
    <property type="molecule type" value="Genomic_DNA"/>
</dbReference>
<name>A0ABQ5T058_9ACTN</name>
<dbReference type="SUPFAM" id="SSF48452">
    <property type="entry name" value="TPR-like"/>
    <property type="match status" value="1"/>
</dbReference>
<accession>A0ABQ5T058</accession>
<keyword evidence="2" id="KW-1185">Reference proteome</keyword>
<protein>
    <recommendedName>
        <fullName evidence="3">HTH cro/C1-type domain-containing protein</fullName>
    </recommendedName>
</protein>
<proteinExistence type="predicted"/>
<gene>
    <name evidence="1" type="ORF">GCM10017579_38890</name>
</gene>
<organism evidence="1 2">
    <name type="scientific">Nocardioides luteus</name>
    <dbReference type="NCBI Taxonomy" id="1844"/>
    <lineage>
        <taxon>Bacteria</taxon>
        <taxon>Bacillati</taxon>
        <taxon>Actinomycetota</taxon>
        <taxon>Actinomycetes</taxon>
        <taxon>Propionibacteriales</taxon>
        <taxon>Nocardioidaceae</taxon>
        <taxon>Nocardioides</taxon>
    </lineage>
</organism>
<reference evidence="1" key="2">
    <citation type="submission" date="2023-01" db="EMBL/GenBank/DDBJ databases">
        <authorList>
            <person name="Sun Q."/>
            <person name="Evtushenko L."/>
        </authorList>
    </citation>
    <scope>NUCLEOTIDE SEQUENCE</scope>
    <source>
        <strain evidence="1">VKM Ac-1246</strain>
    </source>
</reference>
<dbReference type="Gene3D" id="1.25.40.10">
    <property type="entry name" value="Tetratricopeptide repeat domain"/>
    <property type="match status" value="1"/>
</dbReference>
<comment type="caution">
    <text evidence="1">The sequence shown here is derived from an EMBL/GenBank/DDBJ whole genome shotgun (WGS) entry which is preliminary data.</text>
</comment>
<dbReference type="Proteomes" id="UP001142292">
    <property type="component" value="Unassembled WGS sequence"/>
</dbReference>
<sequence length="404" mass="44065">MEPWHQKFRRLRQGRGWSLQRAAQVFVAASEHHSPDQVENVRTSIARWERGAVKDPDAASKVAIARMFDLPYLDFWPVRPLADEVVPAALSPDEFADLVAALRSPRVGSEHLEQTAAQVERLCSEYAARDAGPLVLEVDQWLRDLRGLISNGRVNLAGHARVLELTGWLALLRSCLMWDRGDALNSQHARVAAAGLAEDLGAGVISAWTWEIQAWKALTQGDLPQAVAYAGAGIEAAPRDSVAAQLYAQQAKAYARMGERHDTEIALEGVRQVLDSAPTPTNLRNHFNVDPTKASFYAMDAYRVLGDDAQAEAMADSVLRTSTSWDGTSVSPMRTAEAQLTKATLSARSGDVDGAVGFVEQALAHQRRSAPSLMLVAREVTDEIGRHDPATAADFAAHLRSLQP</sequence>
<dbReference type="InterPro" id="IPR011990">
    <property type="entry name" value="TPR-like_helical_dom_sf"/>
</dbReference>
<evidence type="ECO:0008006" key="3">
    <source>
        <dbReference type="Google" id="ProtNLM"/>
    </source>
</evidence>
<reference evidence="1" key="1">
    <citation type="journal article" date="2014" name="Int. J. Syst. Evol. Microbiol.">
        <title>Complete genome of a new Firmicutes species belonging to the dominant human colonic microbiota ('Ruminococcus bicirculans') reveals two chromosomes and a selective capacity to utilize plant glucans.</title>
        <authorList>
            <consortium name="NISC Comparative Sequencing Program"/>
            <person name="Wegmann U."/>
            <person name="Louis P."/>
            <person name="Goesmann A."/>
            <person name="Henrissat B."/>
            <person name="Duncan S.H."/>
            <person name="Flint H.J."/>
        </authorList>
    </citation>
    <scope>NUCLEOTIDE SEQUENCE</scope>
    <source>
        <strain evidence="1">VKM Ac-1246</strain>
    </source>
</reference>
<dbReference type="RefSeq" id="WP_189118271.1">
    <property type="nucleotide sequence ID" value="NZ_BMRK01000006.1"/>
</dbReference>
<evidence type="ECO:0000313" key="2">
    <source>
        <dbReference type="Proteomes" id="UP001142292"/>
    </source>
</evidence>
<evidence type="ECO:0000313" key="1">
    <source>
        <dbReference type="EMBL" id="GLJ69853.1"/>
    </source>
</evidence>